<evidence type="ECO:0000256" key="5">
    <source>
        <dbReference type="ARBA" id="ARBA00023163"/>
    </source>
</evidence>
<keyword evidence="3 6" id="KW-0694">RNA-binding</keyword>
<reference evidence="8" key="2">
    <citation type="journal article" date="2021" name="Microbiome">
        <title>Successional dynamics and alternative stable states in a saline activated sludge microbial community over 9 years.</title>
        <authorList>
            <person name="Wang Y."/>
            <person name="Ye J."/>
            <person name="Ju F."/>
            <person name="Liu L."/>
            <person name="Boyd J.A."/>
            <person name="Deng Y."/>
            <person name="Parks D.H."/>
            <person name="Jiang X."/>
            <person name="Yin X."/>
            <person name="Woodcroft B.J."/>
            <person name="Tyson G.W."/>
            <person name="Hugenholtz P."/>
            <person name="Polz M.F."/>
            <person name="Zhang T."/>
        </authorList>
    </citation>
    <scope>NUCLEOTIDE SEQUENCE</scope>
    <source>
        <strain evidence="8">HKST-UBA03</strain>
    </source>
</reference>
<dbReference type="EMBL" id="JAGQKZ010000007">
    <property type="protein sequence ID" value="MCA9391837.1"/>
    <property type="molecule type" value="Genomic_DNA"/>
</dbReference>
<sequence length="163" mass="18150">MAVVALFEWTFHKDVPLQARVGEHVEDFEELLSDQSDTKKDASSPKKHFDSELFSSVTGGVFDHKEQIDKIIKECAPEWPLDQISRADLSILRIAIFELLHRQSTPTKVAIDEAVELAKEFGGMNSSKFVNGVLGTVVKRYVTTEEEPTGAADDQLASDNQTD</sequence>
<dbReference type="GO" id="GO:0003723">
    <property type="term" value="F:RNA binding"/>
    <property type="evidence" value="ECO:0007669"/>
    <property type="project" value="UniProtKB-UniRule"/>
</dbReference>
<name>A0A955LK99_UNCKA</name>
<dbReference type="GO" id="GO:0005829">
    <property type="term" value="C:cytosol"/>
    <property type="evidence" value="ECO:0007669"/>
    <property type="project" value="TreeGrafter"/>
</dbReference>
<dbReference type="NCBIfam" id="TIGR01951">
    <property type="entry name" value="nusB"/>
    <property type="match status" value="1"/>
</dbReference>
<evidence type="ECO:0000256" key="6">
    <source>
        <dbReference type="HAMAP-Rule" id="MF_00073"/>
    </source>
</evidence>
<evidence type="ECO:0000313" key="8">
    <source>
        <dbReference type="EMBL" id="MCA9391837.1"/>
    </source>
</evidence>
<evidence type="ECO:0000256" key="2">
    <source>
        <dbReference type="ARBA" id="ARBA00022814"/>
    </source>
</evidence>
<keyword evidence="2 6" id="KW-0889">Transcription antitermination</keyword>
<evidence type="ECO:0000259" key="7">
    <source>
        <dbReference type="Pfam" id="PF01029"/>
    </source>
</evidence>
<dbReference type="HAMAP" id="MF_00073">
    <property type="entry name" value="NusB"/>
    <property type="match status" value="1"/>
</dbReference>
<dbReference type="InterPro" id="IPR006027">
    <property type="entry name" value="NusB_RsmB_TIM44"/>
</dbReference>
<proteinExistence type="inferred from homology"/>
<evidence type="ECO:0000313" key="9">
    <source>
        <dbReference type="Proteomes" id="UP000751518"/>
    </source>
</evidence>
<feature type="domain" description="NusB/RsmB/TIM44" evidence="7">
    <location>
        <begin position="4"/>
        <end position="139"/>
    </location>
</feature>
<comment type="similarity">
    <text evidence="1 6">Belongs to the NusB family.</text>
</comment>
<organism evidence="8 9">
    <name type="scientific">candidate division WWE3 bacterium</name>
    <dbReference type="NCBI Taxonomy" id="2053526"/>
    <lineage>
        <taxon>Bacteria</taxon>
        <taxon>Katanobacteria</taxon>
    </lineage>
</organism>
<keyword evidence="4 6" id="KW-0805">Transcription regulation</keyword>
<dbReference type="InterPro" id="IPR035926">
    <property type="entry name" value="NusB-like_sf"/>
</dbReference>
<dbReference type="PANTHER" id="PTHR11078:SF3">
    <property type="entry name" value="ANTITERMINATION NUSB DOMAIN-CONTAINING PROTEIN"/>
    <property type="match status" value="1"/>
</dbReference>
<dbReference type="InterPro" id="IPR011605">
    <property type="entry name" value="NusB_fam"/>
</dbReference>
<evidence type="ECO:0000256" key="4">
    <source>
        <dbReference type="ARBA" id="ARBA00023015"/>
    </source>
</evidence>
<dbReference type="AlphaFoldDB" id="A0A955LK99"/>
<protein>
    <recommendedName>
        <fullName evidence="6">Transcription antitermination protein NusB</fullName>
    </recommendedName>
    <alternativeName>
        <fullName evidence="6">Antitermination factor NusB</fullName>
    </alternativeName>
</protein>
<keyword evidence="5 6" id="KW-0804">Transcription</keyword>
<comment type="caution">
    <text evidence="8">The sequence shown here is derived from an EMBL/GenBank/DDBJ whole genome shotgun (WGS) entry which is preliminary data.</text>
</comment>
<evidence type="ECO:0000256" key="1">
    <source>
        <dbReference type="ARBA" id="ARBA00005952"/>
    </source>
</evidence>
<dbReference type="Gene3D" id="1.10.940.10">
    <property type="entry name" value="NusB-like"/>
    <property type="match status" value="1"/>
</dbReference>
<dbReference type="Proteomes" id="UP000751518">
    <property type="component" value="Unassembled WGS sequence"/>
</dbReference>
<dbReference type="SUPFAM" id="SSF48013">
    <property type="entry name" value="NusB-like"/>
    <property type="match status" value="1"/>
</dbReference>
<dbReference type="PANTHER" id="PTHR11078">
    <property type="entry name" value="N UTILIZATION SUBSTANCE PROTEIN B-RELATED"/>
    <property type="match status" value="1"/>
</dbReference>
<dbReference type="GO" id="GO:0031564">
    <property type="term" value="P:transcription antitermination"/>
    <property type="evidence" value="ECO:0007669"/>
    <property type="project" value="UniProtKB-KW"/>
</dbReference>
<evidence type="ECO:0000256" key="3">
    <source>
        <dbReference type="ARBA" id="ARBA00022884"/>
    </source>
</evidence>
<dbReference type="GO" id="GO:0006353">
    <property type="term" value="P:DNA-templated transcription termination"/>
    <property type="evidence" value="ECO:0007669"/>
    <property type="project" value="UniProtKB-UniRule"/>
</dbReference>
<comment type="function">
    <text evidence="6">Involved in transcription antitermination. Required for transcription of ribosomal RNA (rRNA) genes. Binds specifically to the boxA antiterminator sequence of the ribosomal RNA (rrn) operons.</text>
</comment>
<accession>A0A955LK99</accession>
<dbReference type="Pfam" id="PF01029">
    <property type="entry name" value="NusB"/>
    <property type="match status" value="1"/>
</dbReference>
<gene>
    <name evidence="6 8" type="primary">nusB</name>
    <name evidence="8" type="ORF">KC614_01365</name>
</gene>
<reference evidence="8" key="1">
    <citation type="submission" date="2020-04" db="EMBL/GenBank/DDBJ databases">
        <authorList>
            <person name="Zhang T."/>
        </authorList>
    </citation>
    <scope>NUCLEOTIDE SEQUENCE</scope>
    <source>
        <strain evidence="8">HKST-UBA03</strain>
    </source>
</reference>